<dbReference type="CDD" id="cd11524">
    <property type="entry name" value="SYLF"/>
    <property type="match status" value="1"/>
</dbReference>
<protein>
    <recommendedName>
        <fullName evidence="3">Ysc84 actin-binding domain-containing protein</fullName>
    </recommendedName>
</protein>
<dbReference type="EMBL" id="CP003220">
    <property type="protein sequence ID" value="EGB14162.1"/>
    <property type="molecule type" value="Genomic_DNA"/>
</dbReference>
<dbReference type="RefSeq" id="WP_014321590.1">
    <property type="nucleotide sequence ID" value="NC_016803.1"/>
</dbReference>
<evidence type="ECO:0000256" key="2">
    <source>
        <dbReference type="SAM" id="SignalP"/>
    </source>
</evidence>
<evidence type="ECO:0000259" key="3">
    <source>
        <dbReference type="Pfam" id="PF04366"/>
    </source>
</evidence>
<dbReference type="PROSITE" id="PS51257">
    <property type="entry name" value="PROKAR_LIPOPROTEIN"/>
    <property type="match status" value="1"/>
</dbReference>
<dbReference type="STRING" id="641491.DND132_0947"/>
<evidence type="ECO:0000313" key="4">
    <source>
        <dbReference type="EMBL" id="EGB14162.1"/>
    </source>
</evidence>
<reference evidence="4 5" key="1">
    <citation type="journal article" date="2011" name="J. Bacteriol.">
        <title>Genome sequence of the mercury-methylating strain Desulfovibrio desulfuricans ND132.</title>
        <authorList>
            <person name="Brown S.D."/>
            <person name="Gilmour C.C."/>
            <person name="Kucken A.M."/>
            <person name="Wall J.D."/>
            <person name="Elias D.A."/>
            <person name="Brandt C.C."/>
            <person name="Podar M."/>
            <person name="Chertkov O."/>
            <person name="Held B."/>
            <person name="Bruce D.C."/>
            <person name="Detter J.C."/>
            <person name="Tapia R."/>
            <person name="Han C.S."/>
            <person name="Goodwin L.A."/>
            <person name="Cheng J.F."/>
            <person name="Pitluck S."/>
            <person name="Woyke T."/>
            <person name="Mikhailova N."/>
            <person name="Ivanova N.N."/>
            <person name="Han J."/>
            <person name="Lucas S."/>
            <person name="Lapidus A.L."/>
            <person name="Land M.L."/>
            <person name="Hauser L.J."/>
            <person name="Palumbo A.V."/>
        </authorList>
    </citation>
    <scope>NUCLEOTIDE SEQUENCE [LARGE SCALE GENOMIC DNA]</scope>
    <source>
        <strain evidence="4 5">ND132</strain>
    </source>
</reference>
<dbReference type="eggNOG" id="COG2930">
    <property type="taxonomic scope" value="Bacteria"/>
</dbReference>
<gene>
    <name evidence="4" type="ORF">DND132_0947</name>
</gene>
<dbReference type="Pfam" id="PF04366">
    <property type="entry name" value="Ysc84"/>
    <property type="match status" value="1"/>
</dbReference>
<dbReference type="Proteomes" id="UP000007845">
    <property type="component" value="Chromosome"/>
</dbReference>
<dbReference type="KEGG" id="ddn:DND132_0947"/>
<organism evidence="4 5">
    <name type="scientific">Pseudodesulfovibrio mercurii</name>
    <dbReference type="NCBI Taxonomy" id="641491"/>
    <lineage>
        <taxon>Bacteria</taxon>
        <taxon>Pseudomonadati</taxon>
        <taxon>Thermodesulfobacteriota</taxon>
        <taxon>Desulfovibrionia</taxon>
        <taxon>Desulfovibrionales</taxon>
        <taxon>Desulfovibrionaceae</taxon>
    </lineage>
</organism>
<dbReference type="AlphaFoldDB" id="F0JIB0"/>
<feature type="domain" description="Ysc84 actin-binding" evidence="3">
    <location>
        <begin position="109"/>
        <end position="230"/>
    </location>
</feature>
<feature type="chain" id="PRO_5003253662" description="Ysc84 actin-binding domain-containing protein" evidence="2">
    <location>
        <begin position="26"/>
        <end position="249"/>
    </location>
</feature>
<accession>F0JIB0</accession>
<name>F0JIB0_9BACT</name>
<sequence length="249" mass="26359" precursor="true">MPIRALNILSVALCLALLAGCAVTASDGAATNRGTAQALVDEATGMVTHYLEKDETGRLHKLLHDARGIMIIPAVGDVSFIFSLGHGNALLAARTDAGWTGPVFLSKSSVGWGLQAGVSKESGLLLIMHDDDVRYILEKGAALRGQARIVALNADLEVNETPEFYKSGDIFFVGERTGLYAGMALNTGGYANRTALNQAFSGVEGGAPETILFDRQVRPHGAERLLGLLDRPDSVGRKNEKDGTEVPSN</sequence>
<evidence type="ECO:0000313" key="5">
    <source>
        <dbReference type="Proteomes" id="UP000007845"/>
    </source>
</evidence>
<dbReference type="InterPro" id="IPR007461">
    <property type="entry name" value="Ysc84_actin-binding"/>
</dbReference>
<dbReference type="OrthoDB" id="5464860at2"/>
<keyword evidence="2" id="KW-0732">Signal</keyword>
<keyword evidence="5" id="KW-1185">Reference proteome</keyword>
<feature type="region of interest" description="Disordered" evidence="1">
    <location>
        <begin position="230"/>
        <end position="249"/>
    </location>
</feature>
<proteinExistence type="predicted"/>
<evidence type="ECO:0000256" key="1">
    <source>
        <dbReference type="SAM" id="MobiDB-lite"/>
    </source>
</evidence>
<feature type="signal peptide" evidence="2">
    <location>
        <begin position="1"/>
        <end position="25"/>
    </location>
</feature>
<dbReference type="HOGENOM" id="CLU_1060610_0_0_7"/>